<sequence>MPHANAFGTSPGDWSLRSSNVDCPGMCCATLHTRCVPTHLLVFRKGIDGVCAAESLVVDSLYSSTLNTHSPSSLYLVEFGGGRIASSGNSRESHAD</sequence>
<reference evidence="1" key="1">
    <citation type="submission" date="2014-09" db="EMBL/GenBank/DDBJ databases">
        <title>Genome sequence of the luminous mushroom Mycena chlorophos for searching fungal bioluminescence genes.</title>
        <authorList>
            <person name="Tanaka Y."/>
            <person name="Kasuga D."/>
            <person name="Oba Y."/>
            <person name="Hase S."/>
            <person name="Sato K."/>
            <person name="Oba Y."/>
            <person name="Sakakibara Y."/>
        </authorList>
    </citation>
    <scope>NUCLEOTIDE SEQUENCE</scope>
</reference>
<name>A0ABQ0MAX3_MYCCL</name>
<accession>A0ABQ0MAX3</accession>
<organism evidence="1 2">
    <name type="scientific">Mycena chlorophos</name>
    <name type="common">Agaric fungus</name>
    <name type="synonym">Agaricus chlorophos</name>
    <dbReference type="NCBI Taxonomy" id="658473"/>
    <lineage>
        <taxon>Eukaryota</taxon>
        <taxon>Fungi</taxon>
        <taxon>Dikarya</taxon>
        <taxon>Basidiomycota</taxon>
        <taxon>Agaricomycotina</taxon>
        <taxon>Agaricomycetes</taxon>
        <taxon>Agaricomycetidae</taxon>
        <taxon>Agaricales</taxon>
        <taxon>Marasmiineae</taxon>
        <taxon>Mycenaceae</taxon>
        <taxon>Mycena</taxon>
    </lineage>
</organism>
<protein>
    <submittedName>
        <fullName evidence="1">Uncharacterized protein</fullName>
    </submittedName>
</protein>
<proteinExistence type="predicted"/>
<dbReference type="Proteomes" id="UP000815677">
    <property type="component" value="Unassembled WGS sequence"/>
</dbReference>
<evidence type="ECO:0000313" key="1">
    <source>
        <dbReference type="EMBL" id="GAT60454.1"/>
    </source>
</evidence>
<evidence type="ECO:0000313" key="2">
    <source>
        <dbReference type="Proteomes" id="UP000815677"/>
    </source>
</evidence>
<dbReference type="EMBL" id="DF849951">
    <property type="protein sequence ID" value="GAT60454.1"/>
    <property type="molecule type" value="Genomic_DNA"/>
</dbReference>
<keyword evidence="2" id="KW-1185">Reference proteome</keyword>
<gene>
    <name evidence="1" type="ORF">MCHLO_16589</name>
</gene>